<feature type="non-terminal residue" evidence="1">
    <location>
        <position position="1"/>
    </location>
</feature>
<name>X1J1H0_9ZZZZ</name>
<organism evidence="1">
    <name type="scientific">marine sediment metagenome</name>
    <dbReference type="NCBI Taxonomy" id="412755"/>
    <lineage>
        <taxon>unclassified sequences</taxon>
        <taxon>metagenomes</taxon>
        <taxon>ecological metagenomes</taxon>
    </lineage>
</organism>
<dbReference type="AlphaFoldDB" id="X1J1H0"/>
<evidence type="ECO:0000313" key="1">
    <source>
        <dbReference type="EMBL" id="GAH88511.1"/>
    </source>
</evidence>
<proteinExistence type="predicted"/>
<reference evidence="1" key="1">
    <citation type="journal article" date="2014" name="Front. Microbiol.">
        <title>High frequency of phylogenetically diverse reductive dehalogenase-homologous genes in deep subseafloor sedimentary metagenomes.</title>
        <authorList>
            <person name="Kawai M."/>
            <person name="Futagami T."/>
            <person name="Toyoda A."/>
            <person name="Takaki Y."/>
            <person name="Nishi S."/>
            <person name="Hori S."/>
            <person name="Arai W."/>
            <person name="Tsubouchi T."/>
            <person name="Morono Y."/>
            <person name="Uchiyama I."/>
            <person name="Ito T."/>
            <person name="Fujiyama A."/>
            <person name="Inagaki F."/>
            <person name="Takami H."/>
        </authorList>
    </citation>
    <scope>NUCLEOTIDE SEQUENCE</scope>
    <source>
        <strain evidence="1">Expedition CK06-06</strain>
    </source>
</reference>
<sequence>IVQTFLSIVKTVWMNFNINVKNNVGNNNIKNGCI</sequence>
<dbReference type="EMBL" id="BARU01037514">
    <property type="protein sequence ID" value="GAH88511.1"/>
    <property type="molecule type" value="Genomic_DNA"/>
</dbReference>
<protein>
    <submittedName>
        <fullName evidence="1">Uncharacterized protein</fullName>
    </submittedName>
</protein>
<comment type="caution">
    <text evidence="1">The sequence shown here is derived from an EMBL/GenBank/DDBJ whole genome shotgun (WGS) entry which is preliminary data.</text>
</comment>
<accession>X1J1H0</accession>
<gene>
    <name evidence="1" type="ORF">S03H2_58438</name>
</gene>